<dbReference type="Pfam" id="PF13376">
    <property type="entry name" value="OmdA"/>
    <property type="match status" value="1"/>
</dbReference>
<protein>
    <recommendedName>
        <fullName evidence="3">DUF1905 domain-containing protein</fullName>
    </recommendedName>
</protein>
<dbReference type="AlphaFoldDB" id="A0A7X5UQ52"/>
<keyword evidence="2" id="KW-1185">Reference proteome</keyword>
<dbReference type="EMBL" id="JAAOYM010000001">
    <property type="protein sequence ID" value="NIJ12120.1"/>
    <property type="molecule type" value="Genomic_DNA"/>
</dbReference>
<dbReference type="Proteomes" id="UP000545493">
    <property type="component" value="Unassembled WGS sequence"/>
</dbReference>
<dbReference type="RefSeq" id="WP_167170417.1">
    <property type="nucleotide sequence ID" value="NZ_JAAOYM010000001.1"/>
</dbReference>
<dbReference type="Pfam" id="PF08922">
    <property type="entry name" value="DUF1905"/>
    <property type="match status" value="1"/>
</dbReference>
<name>A0A7X5UQ52_9PSEU</name>
<comment type="caution">
    <text evidence="1">The sequence shown here is derived from an EMBL/GenBank/DDBJ whole genome shotgun (WGS) entry which is preliminary data.</text>
</comment>
<organism evidence="1 2">
    <name type="scientific">Saccharomonospora amisosensis</name>
    <dbReference type="NCBI Taxonomy" id="1128677"/>
    <lineage>
        <taxon>Bacteria</taxon>
        <taxon>Bacillati</taxon>
        <taxon>Actinomycetota</taxon>
        <taxon>Actinomycetes</taxon>
        <taxon>Pseudonocardiales</taxon>
        <taxon>Pseudonocardiaceae</taxon>
        <taxon>Saccharomonospora</taxon>
    </lineage>
</organism>
<dbReference type="Gene3D" id="2.40.30.100">
    <property type="entry name" value="AF2212/PG0164-like"/>
    <property type="match status" value="1"/>
</dbReference>
<reference evidence="1 2" key="1">
    <citation type="submission" date="2020-03" db="EMBL/GenBank/DDBJ databases">
        <title>Sequencing the genomes of 1000 actinobacteria strains.</title>
        <authorList>
            <person name="Klenk H.-P."/>
        </authorList>
    </citation>
    <scope>NUCLEOTIDE SEQUENCE [LARGE SCALE GENOMIC DNA]</scope>
    <source>
        <strain evidence="1 2">DSM 45685</strain>
    </source>
</reference>
<dbReference type="InterPro" id="IPR037079">
    <property type="entry name" value="AF2212/PG0164-like_sf"/>
</dbReference>
<dbReference type="InterPro" id="IPR015018">
    <property type="entry name" value="DUF1905"/>
</dbReference>
<evidence type="ECO:0008006" key="3">
    <source>
        <dbReference type="Google" id="ProtNLM"/>
    </source>
</evidence>
<evidence type="ECO:0000313" key="2">
    <source>
        <dbReference type="Proteomes" id="UP000545493"/>
    </source>
</evidence>
<dbReference type="SUPFAM" id="SSF141694">
    <property type="entry name" value="AF2212/PG0164-like"/>
    <property type="match status" value="1"/>
</dbReference>
<gene>
    <name evidence="1" type="ORF">FHU38_002464</name>
</gene>
<accession>A0A7X5UQ52</accession>
<evidence type="ECO:0000313" key="1">
    <source>
        <dbReference type="EMBL" id="NIJ12120.1"/>
    </source>
</evidence>
<sequence length="152" mass="16613">MKFHTVVEPPEPMRGLEVPAEVVEELGGGARPRVTITVNGHSWHSRVAIMRGRYLLGLSNANRRAAGVAVGDEVEVEVEVELDAEPPTLVEPADLARALAADPTAQAAYNRLSYTHRRRHILAVEGAKKPQTRARRIDQVLSTLRTGHSDAD</sequence>
<proteinExistence type="predicted"/>